<gene>
    <name evidence="3" type="ORF">SM757_18710</name>
</gene>
<dbReference type="SUPFAM" id="SSF53756">
    <property type="entry name" value="UDP-Glycosyltransferase/glycogen phosphorylase"/>
    <property type="match status" value="1"/>
</dbReference>
<dbReference type="EMBL" id="JAXOJX010000032">
    <property type="protein sequence ID" value="MDZ5458614.1"/>
    <property type="molecule type" value="Genomic_DNA"/>
</dbReference>
<dbReference type="InterPro" id="IPR050426">
    <property type="entry name" value="Glycosyltransferase_28"/>
</dbReference>
<evidence type="ECO:0000313" key="4">
    <source>
        <dbReference type="Proteomes" id="UP001293718"/>
    </source>
</evidence>
<keyword evidence="4" id="KW-1185">Reference proteome</keyword>
<dbReference type="PROSITE" id="PS00375">
    <property type="entry name" value="UDPGT"/>
    <property type="match status" value="1"/>
</dbReference>
<keyword evidence="1" id="KW-0808">Transferase</keyword>
<dbReference type="CDD" id="cd03784">
    <property type="entry name" value="GT1_Gtf-like"/>
    <property type="match status" value="1"/>
</dbReference>
<reference evidence="3 4" key="1">
    <citation type="submission" date="2023-11" db="EMBL/GenBank/DDBJ databases">
        <title>Draft genome of Azohydromonas lata strain H1 (DSM1123), a polyhydroxyalkanoate producer.</title>
        <authorList>
            <person name="Traversa D."/>
            <person name="D'Addabbo P."/>
            <person name="Pazzani C."/>
            <person name="Manzari C."/>
            <person name="Chiara M."/>
            <person name="Scrascia M."/>
        </authorList>
    </citation>
    <scope>NUCLEOTIDE SEQUENCE [LARGE SCALE GENOMIC DNA]</scope>
    <source>
        <strain evidence="3 4">H1</strain>
    </source>
</reference>
<name>A0ABU5IHR8_9BURK</name>
<dbReference type="InterPro" id="IPR035595">
    <property type="entry name" value="UDP_glycos_trans_CS"/>
</dbReference>
<dbReference type="RefSeq" id="WP_066332894.1">
    <property type="nucleotide sequence ID" value="NZ_JAXOJX010000032.1"/>
</dbReference>
<dbReference type="PANTHER" id="PTHR48050:SF13">
    <property type="entry name" value="STEROL 3-BETA-GLUCOSYLTRANSFERASE UGT80A2"/>
    <property type="match status" value="1"/>
</dbReference>
<evidence type="ECO:0000259" key="2">
    <source>
        <dbReference type="Pfam" id="PF06722"/>
    </source>
</evidence>
<dbReference type="Proteomes" id="UP001293718">
    <property type="component" value="Unassembled WGS sequence"/>
</dbReference>
<sequence>MTRFAVIAPPFLSHVRTLEGLTSELLRRGHEVTWIARPEVRALISDQRIGFKPVGRGDEPKRPLSEVAARAARPGTPWGLRRVIQDMAEGTALLCRHGRQALRQAGAQVVVADQMEAAGGLLAESLGLPCVSVACALPVNREPLVPLPVMPWRYEDSERARHRNEASTRVYDWMMAPHARAIAESARLLGLPPRTHLAQCLSTQLQISQTTPGFDFPRTQLPPCFHAVGPLRPPPRDEPPLVLPVRDGKAFIFASLGTMQGGRLALFQRIARACRELDAQLLLAHCGWLDAAQVEAVRAAGATWVTDFAPQRAALARADAVVSHGGLNTVLDALVAGTPMLALPIAFDHPGAAARLVHAGAGLSLSPRLATAGAIRRRLQRLLTDTPFRANARRLGAEVATAGGAVRAVTLMEQIFGLPSPAEVRLAG</sequence>
<evidence type="ECO:0000256" key="1">
    <source>
        <dbReference type="ARBA" id="ARBA00022679"/>
    </source>
</evidence>
<protein>
    <submittedName>
        <fullName evidence="3">Glycosyltransferase</fullName>
    </submittedName>
</protein>
<dbReference type="InterPro" id="IPR002213">
    <property type="entry name" value="UDP_glucos_trans"/>
</dbReference>
<organism evidence="3 4">
    <name type="scientific">Azohydromonas lata</name>
    <dbReference type="NCBI Taxonomy" id="45677"/>
    <lineage>
        <taxon>Bacteria</taxon>
        <taxon>Pseudomonadati</taxon>
        <taxon>Pseudomonadota</taxon>
        <taxon>Betaproteobacteria</taxon>
        <taxon>Burkholderiales</taxon>
        <taxon>Sphaerotilaceae</taxon>
        <taxon>Azohydromonas</taxon>
    </lineage>
</organism>
<comment type="caution">
    <text evidence="3">The sequence shown here is derived from an EMBL/GenBank/DDBJ whole genome shotgun (WGS) entry which is preliminary data.</text>
</comment>
<feature type="domain" description="Erythromycin biosynthesis protein CIII-like C-terminal" evidence="2">
    <location>
        <begin position="289"/>
        <end position="401"/>
    </location>
</feature>
<dbReference type="Gene3D" id="3.40.50.2000">
    <property type="entry name" value="Glycogen Phosphorylase B"/>
    <property type="match status" value="2"/>
</dbReference>
<proteinExistence type="predicted"/>
<dbReference type="PANTHER" id="PTHR48050">
    <property type="entry name" value="STEROL 3-BETA-GLUCOSYLTRANSFERASE"/>
    <property type="match status" value="1"/>
</dbReference>
<dbReference type="InterPro" id="IPR010610">
    <property type="entry name" value="EryCIII-like_C"/>
</dbReference>
<accession>A0ABU5IHR8</accession>
<dbReference type="Pfam" id="PF06722">
    <property type="entry name" value="EryCIII-like_C"/>
    <property type="match status" value="1"/>
</dbReference>
<evidence type="ECO:0000313" key="3">
    <source>
        <dbReference type="EMBL" id="MDZ5458614.1"/>
    </source>
</evidence>